<dbReference type="Gene3D" id="3.40.630.30">
    <property type="match status" value="2"/>
</dbReference>
<name>A0ABN6CA92_9ACTN</name>
<dbReference type="InterPro" id="IPR036527">
    <property type="entry name" value="SCP2_sterol-bd_dom_sf"/>
</dbReference>
<evidence type="ECO:0000259" key="1">
    <source>
        <dbReference type="PROSITE" id="PS51186"/>
    </source>
</evidence>
<evidence type="ECO:0000313" key="3">
    <source>
        <dbReference type="Proteomes" id="UP000676967"/>
    </source>
</evidence>
<dbReference type="Gene3D" id="3.30.1050.10">
    <property type="entry name" value="SCP2 sterol-binding domain"/>
    <property type="match status" value="1"/>
</dbReference>
<sequence length="402" mass="43397">MGARGGARVRLDGGMQIRQISAAERTATMFPLQAYAWLPSPAEPEEEARHRANAPFFETSTMLVAEAGGETLACAAALPMRQNVRGLVQDMAGIASVTSHPQARRQGVVRQLLERLLRQTRAEGAAVSALYPFRPSFYARFGYVGIPRVRVARFTPAGLGDLLRRELPGSVRRLPGREGFDDYDALTHRLLRERHGFAVFDETRTGLLREEPVWIALARAGDEVVGGLRYRIDKHGGDLVASNLFSTGPLGRALLLQFLARHVDQVSGIELLVGADELPELWGTDMAVTVTATVDNPVKNAPMVRVLDVPALAGSEAGSGSVTVEVTGDELIGGVWQLGADDGRLTVKSGGTPSVTLTAAGFSALAYGVLDASEVFLRGLGEWEPRLDELFPRRVPSMFADF</sequence>
<dbReference type="Proteomes" id="UP000676967">
    <property type="component" value="Chromosome"/>
</dbReference>
<proteinExistence type="predicted"/>
<gene>
    <name evidence="2" type="ORF">Aiant_28090</name>
</gene>
<feature type="domain" description="N-acetyltransferase" evidence="1">
    <location>
        <begin position="15"/>
        <end position="168"/>
    </location>
</feature>
<reference evidence="2 3" key="1">
    <citation type="submission" date="2020-08" db="EMBL/GenBank/DDBJ databases">
        <title>Whole genome shotgun sequence of Actinoplanes ianthinogenes NBRC 13996.</title>
        <authorList>
            <person name="Komaki H."/>
            <person name="Tamura T."/>
        </authorList>
    </citation>
    <scope>NUCLEOTIDE SEQUENCE [LARGE SCALE GENOMIC DNA]</scope>
    <source>
        <strain evidence="2 3">NBRC 13996</strain>
    </source>
</reference>
<dbReference type="CDD" id="cd04301">
    <property type="entry name" value="NAT_SF"/>
    <property type="match status" value="1"/>
</dbReference>
<protein>
    <recommendedName>
        <fullName evidence="1">N-acetyltransferase domain-containing protein</fullName>
    </recommendedName>
</protein>
<dbReference type="InterPro" id="IPR016181">
    <property type="entry name" value="Acyl_CoA_acyltransferase"/>
</dbReference>
<dbReference type="PROSITE" id="PS51186">
    <property type="entry name" value="GNAT"/>
    <property type="match status" value="1"/>
</dbReference>
<evidence type="ECO:0000313" key="2">
    <source>
        <dbReference type="EMBL" id="BCJ42152.1"/>
    </source>
</evidence>
<dbReference type="SUPFAM" id="SSF55729">
    <property type="entry name" value="Acyl-CoA N-acyltransferases (Nat)"/>
    <property type="match status" value="1"/>
</dbReference>
<dbReference type="Pfam" id="PF13527">
    <property type="entry name" value="Acetyltransf_9"/>
    <property type="match status" value="1"/>
</dbReference>
<dbReference type="PANTHER" id="PTHR37817">
    <property type="entry name" value="N-ACETYLTRANSFERASE EIS"/>
    <property type="match status" value="1"/>
</dbReference>
<keyword evidence="3" id="KW-1185">Reference proteome</keyword>
<dbReference type="InterPro" id="IPR051554">
    <property type="entry name" value="Acetyltransferase_Eis"/>
</dbReference>
<organism evidence="2 3">
    <name type="scientific">Actinoplanes ianthinogenes</name>
    <dbReference type="NCBI Taxonomy" id="122358"/>
    <lineage>
        <taxon>Bacteria</taxon>
        <taxon>Bacillati</taxon>
        <taxon>Actinomycetota</taxon>
        <taxon>Actinomycetes</taxon>
        <taxon>Micromonosporales</taxon>
        <taxon>Micromonosporaceae</taxon>
        <taxon>Actinoplanes</taxon>
    </lineage>
</organism>
<accession>A0ABN6CA92</accession>
<dbReference type="PANTHER" id="PTHR37817:SF1">
    <property type="entry name" value="N-ACETYLTRANSFERASE EIS"/>
    <property type="match status" value="1"/>
</dbReference>
<dbReference type="EMBL" id="AP023356">
    <property type="protein sequence ID" value="BCJ42152.1"/>
    <property type="molecule type" value="Genomic_DNA"/>
</dbReference>
<dbReference type="InterPro" id="IPR000182">
    <property type="entry name" value="GNAT_dom"/>
</dbReference>